<dbReference type="SUPFAM" id="SSF52200">
    <property type="entry name" value="Toll/Interleukin receptor TIR domain"/>
    <property type="match status" value="1"/>
</dbReference>
<reference evidence="2 3" key="1">
    <citation type="submission" date="2017-11" db="EMBL/GenBank/DDBJ databases">
        <authorList>
            <person name="Han C.G."/>
        </authorList>
    </citation>
    <scope>NUCLEOTIDE SEQUENCE [LARGE SCALE GENOMIC DNA]</scope>
    <source>
        <strain evidence="2 3">A11</strain>
    </source>
</reference>
<evidence type="ECO:0000313" key="3">
    <source>
        <dbReference type="Proteomes" id="UP000234505"/>
    </source>
</evidence>
<name>A0A2J4PKN2_9ENTR</name>
<gene>
    <name evidence="2" type="ORF">CWN50_32150</name>
</gene>
<feature type="non-terminal residue" evidence="2">
    <location>
        <position position="114"/>
    </location>
</feature>
<dbReference type="Gene3D" id="3.40.50.10140">
    <property type="entry name" value="Toll/interleukin-1 receptor homology (TIR) domain"/>
    <property type="match status" value="1"/>
</dbReference>
<evidence type="ECO:0000313" key="2">
    <source>
        <dbReference type="EMBL" id="PLL19380.1"/>
    </source>
</evidence>
<feature type="domain" description="TIR" evidence="1">
    <location>
        <begin position="4"/>
        <end position="97"/>
    </location>
</feature>
<dbReference type="InterPro" id="IPR000157">
    <property type="entry name" value="TIR_dom"/>
</dbReference>
<dbReference type="AlphaFoldDB" id="A0A2J4PKN2"/>
<accession>A0A2J4PKN2</accession>
<comment type="caution">
    <text evidence="2">The sequence shown here is derived from an EMBL/GenBank/DDBJ whole genome shotgun (WGS) entry which is preliminary data.</text>
</comment>
<dbReference type="EMBL" id="PIDS01001796">
    <property type="protein sequence ID" value="PLL19380.1"/>
    <property type="molecule type" value="Genomic_DNA"/>
</dbReference>
<sequence>MKAFLSHNFADKSFVKTVYDNLTATHAVFDEKTFSSNSYLVDEIRNSMMECDVFVLFLSRPALDSKWVSGEIDLAKELSFVKSLKKIMIFLLDETKWTELPLSFQQYRAESIPN</sequence>
<dbReference type="GO" id="GO:0007165">
    <property type="term" value="P:signal transduction"/>
    <property type="evidence" value="ECO:0007669"/>
    <property type="project" value="InterPro"/>
</dbReference>
<proteinExistence type="predicted"/>
<dbReference type="InterPro" id="IPR035897">
    <property type="entry name" value="Toll_tir_struct_dom_sf"/>
</dbReference>
<evidence type="ECO:0000259" key="1">
    <source>
        <dbReference type="Pfam" id="PF13676"/>
    </source>
</evidence>
<dbReference type="Proteomes" id="UP000234505">
    <property type="component" value="Unassembled WGS sequence"/>
</dbReference>
<protein>
    <recommendedName>
        <fullName evidence="1">TIR domain-containing protein</fullName>
    </recommendedName>
</protein>
<reference evidence="2 3" key="2">
    <citation type="submission" date="2018-01" db="EMBL/GenBank/DDBJ databases">
        <title>Genomic study of Klebsiella pneumoniae.</title>
        <authorList>
            <person name="Yang Y."/>
            <person name="Bicalho R."/>
        </authorList>
    </citation>
    <scope>NUCLEOTIDE SEQUENCE [LARGE SCALE GENOMIC DNA]</scope>
    <source>
        <strain evidence="2 3">A11</strain>
    </source>
</reference>
<dbReference type="Pfam" id="PF13676">
    <property type="entry name" value="TIR_2"/>
    <property type="match status" value="1"/>
</dbReference>
<organism evidence="2 3">
    <name type="scientific">Klebsiella michiganensis</name>
    <dbReference type="NCBI Taxonomy" id="1134687"/>
    <lineage>
        <taxon>Bacteria</taxon>
        <taxon>Pseudomonadati</taxon>
        <taxon>Pseudomonadota</taxon>
        <taxon>Gammaproteobacteria</taxon>
        <taxon>Enterobacterales</taxon>
        <taxon>Enterobacteriaceae</taxon>
        <taxon>Klebsiella/Raoultella group</taxon>
        <taxon>Klebsiella</taxon>
    </lineage>
</organism>